<feature type="transmembrane region" description="Helical" evidence="7">
    <location>
        <begin position="215"/>
        <end position="236"/>
    </location>
</feature>
<dbReference type="PANTHER" id="PTHR30151:SF0">
    <property type="entry name" value="ABC TRANSPORTER PERMEASE PROTEIN MJ0413-RELATED"/>
    <property type="match status" value="1"/>
</dbReference>
<accession>A0ABN3CXF7</accession>
<keyword evidence="2 7" id="KW-0813">Transport</keyword>
<comment type="similarity">
    <text evidence="7">Belongs to the binding-protein-dependent transport system permease family.</text>
</comment>
<feature type="transmembrane region" description="Helical" evidence="7">
    <location>
        <begin position="256"/>
        <end position="281"/>
    </location>
</feature>
<dbReference type="SUPFAM" id="SSF161098">
    <property type="entry name" value="MetI-like"/>
    <property type="match status" value="1"/>
</dbReference>
<dbReference type="RefSeq" id="WP_344491239.1">
    <property type="nucleotide sequence ID" value="NZ_BAAAQX010000039.1"/>
</dbReference>
<evidence type="ECO:0000256" key="3">
    <source>
        <dbReference type="ARBA" id="ARBA00022475"/>
    </source>
</evidence>
<evidence type="ECO:0000256" key="5">
    <source>
        <dbReference type="ARBA" id="ARBA00022989"/>
    </source>
</evidence>
<dbReference type="Gene3D" id="1.10.3720.10">
    <property type="entry name" value="MetI-like"/>
    <property type="match status" value="1"/>
</dbReference>
<evidence type="ECO:0000256" key="2">
    <source>
        <dbReference type="ARBA" id="ARBA00022448"/>
    </source>
</evidence>
<keyword evidence="4 7" id="KW-0812">Transmembrane</keyword>
<name>A0ABN3CXF7_9ACTN</name>
<feature type="transmembrane region" description="Helical" evidence="7">
    <location>
        <begin position="44"/>
        <end position="62"/>
    </location>
</feature>
<evidence type="ECO:0000256" key="6">
    <source>
        <dbReference type="ARBA" id="ARBA00023136"/>
    </source>
</evidence>
<dbReference type="EMBL" id="BAAAQX010000039">
    <property type="protein sequence ID" value="GAA2214185.1"/>
    <property type="molecule type" value="Genomic_DNA"/>
</dbReference>
<keyword evidence="10" id="KW-1185">Reference proteome</keyword>
<dbReference type="PANTHER" id="PTHR30151">
    <property type="entry name" value="ALKANE SULFONATE ABC TRANSPORTER-RELATED, MEMBRANE SUBUNIT"/>
    <property type="match status" value="1"/>
</dbReference>
<dbReference type="InterPro" id="IPR000515">
    <property type="entry name" value="MetI-like"/>
</dbReference>
<comment type="caution">
    <text evidence="9">The sequence shown here is derived from an EMBL/GenBank/DDBJ whole genome shotgun (WGS) entry which is preliminary data.</text>
</comment>
<comment type="subcellular location">
    <subcellularLocation>
        <location evidence="1 7">Cell membrane</location>
        <topology evidence="1 7">Multi-pass membrane protein</topology>
    </subcellularLocation>
</comment>
<evidence type="ECO:0000256" key="4">
    <source>
        <dbReference type="ARBA" id="ARBA00022692"/>
    </source>
</evidence>
<dbReference type="PROSITE" id="PS50928">
    <property type="entry name" value="ABC_TM1"/>
    <property type="match status" value="1"/>
</dbReference>
<evidence type="ECO:0000256" key="7">
    <source>
        <dbReference type="RuleBase" id="RU363032"/>
    </source>
</evidence>
<proteinExistence type="inferred from homology"/>
<dbReference type="CDD" id="cd06261">
    <property type="entry name" value="TM_PBP2"/>
    <property type="match status" value="1"/>
</dbReference>
<evidence type="ECO:0000256" key="1">
    <source>
        <dbReference type="ARBA" id="ARBA00004651"/>
    </source>
</evidence>
<feature type="transmembrane region" description="Helical" evidence="7">
    <location>
        <begin position="100"/>
        <end position="123"/>
    </location>
</feature>
<keyword evidence="3" id="KW-1003">Cell membrane</keyword>
<evidence type="ECO:0000259" key="8">
    <source>
        <dbReference type="PROSITE" id="PS50928"/>
    </source>
</evidence>
<sequence length="294" mass="30340">MDSRQPVALTATETVSVTPHAADGNTRPPGRVLRSDRIIERSIIAARGVAGVLGFLALWEVVARYDLLPRDVLPAASTTLASSAALLGDPAFLGQIGATLWAAFVGFALAVVIAVPAGLVLGLSDRLHAATATVVELLRPLPPVGLVPLLVLVAGQGLEMKAVVVALGCVWPLLVNTIHGVHSTDGTAWATARSFGWSQRTVALRVVWPSAVPSVLTGVRITASVALILCVGAEFIGGSRDGLGSWLLQQSMLPGGIDTVCAGVVIAGALGLLVNAAVTALERRFAGWAHREDS</sequence>
<protein>
    <submittedName>
        <fullName evidence="9">ABC transporter permease</fullName>
    </submittedName>
</protein>
<gene>
    <name evidence="9" type="ORF">GCM10009850_096500</name>
</gene>
<dbReference type="Proteomes" id="UP001499843">
    <property type="component" value="Unassembled WGS sequence"/>
</dbReference>
<keyword evidence="5 7" id="KW-1133">Transmembrane helix</keyword>
<evidence type="ECO:0000313" key="10">
    <source>
        <dbReference type="Proteomes" id="UP001499843"/>
    </source>
</evidence>
<evidence type="ECO:0000313" key="9">
    <source>
        <dbReference type="EMBL" id="GAA2214185.1"/>
    </source>
</evidence>
<keyword evidence="6 7" id="KW-0472">Membrane</keyword>
<dbReference type="InterPro" id="IPR035906">
    <property type="entry name" value="MetI-like_sf"/>
</dbReference>
<organism evidence="9 10">
    <name type="scientific">Nonomuraea monospora</name>
    <dbReference type="NCBI Taxonomy" id="568818"/>
    <lineage>
        <taxon>Bacteria</taxon>
        <taxon>Bacillati</taxon>
        <taxon>Actinomycetota</taxon>
        <taxon>Actinomycetes</taxon>
        <taxon>Streptosporangiales</taxon>
        <taxon>Streptosporangiaceae</taxon>
        <taxon>Nonomuraea</taxon>
    </lineage>
</organism>
<reference evidence="9 10" key="1">
    <citation type="journal article" date="2019" name="Int. J. Syst. Evol. Microbiol.">
        <title>The Global Catalogue of Microorganisms (GCM) 10K type strain sequencing project: providing services to taxonomists for standard genome sequencing and annotation.</title>
        <authorList>
            <consortium name="The Broad Institute Genomics Platform"/>
            <consortium name="The Broad Institute Genome Sequencing Center for Infectious Disease"/>
            <person name="Wu L."/>
            <person name="Ma J."/>
        </authorList>
    </citation>
    <scope>NUCLEOTIDE SEQUENCE [LARGE SCALE GENOMIC DNA]</scope>
    <source>
        <strain evidence="9 10">JCM 16114</strain>
    </source>
</reference>
<dbReference type="Pfam" id="PF00528">
    <property type="entry name" value="BPD_transp_1"/>
    <property type="match status" value="1"/>
</dbReference>
<feature type="domain" description="ABC transmembrane type-1" evidence="8">
    <location>
        <begin position="96"/>
        <end position="278"/>
    </location>
</feature>